<gene>
    <name evidence="2" type="ORF">FKW44_017575</name>
</gene>
<dbReference type="Proteomes" id="UP000595437">
    <property type="component" value="Chromosome 12"/>
</dbReference>
<evidence type="ECO:0000313" key="2">
    <source>
        <dbReference type="EMBL" id="QQP37343.1"/>
    </source>
</evidence>
<dbReference type="AlphaFoldDB" id="A0A7T8JW81"/>
<evidence type="ECO:0000256" key="1">
    <source>
        <dbReference type="SAM" id="MobiDB-lite"/>
    </source>
</evidence>
<organism evidence="2 3">
    <name type="scientific">Caligus rogercresseyi</name>
    <name type="common">Sea louse</name>
    <dbReference type="NCBI Taxonomy" id="217165"/>
    <lineage>
        <taxon>Eukaryota</taxon>
        <taxon>Metazoa</taxon>
        <taxon>Ecdysozoa</taxon>
        <taxon>Arthropoda</taxon>
        <taxon>Crustacea</taxon>
        <taxon>Multicrustacea</taxon>
        <taxon>Hexanauplia</taxon>
        <taxon>Copepoda</taxon>
        <taxon>Siphonostomatoida</taxon>
        <taxon>Caligidae</taxon>
        <taxon>Caligus</taxon>
    </lineage>
</organism>
<accession>A0A7T8JW81</accession>
<proteinExistence type="predicted"/>
<feature type="region of interest" description="Disordered" evidence="1">
    <location>
        <begin position="1"/>
        <end position="74"/>
    </location>
</feature>
<name>A0A7T8JW81_CALRO</name>
<feature type="compositionally biased region" description="Basic residues" evidence="1">
    <location>
        <begin position="57"/>
        <end position="74"/>
    </location>
</feature>
<reference evidence="3" key="1">
    <citation type="submission" date="2021-01" db="EMBL/GenBank/DDBJ databases">
        <title>Caligus Genome Assembly.</title>
        <authorList>
            <person name="Gallardo-Escarate C."/>
        </authorList>
    </citation>
    <scope>NUCLEOTIDE SEQUENCE [LARGE SCALE GENOMIC DNA]</scope>
</reference>
<keyword evidence="3" id="KW-1185">Reference proteome</keyword>
<feature type="non-terminal residue" evidence="2">
    <location>
        <position position="1"/>
    </location>
</feature>
<dbReference type="OrthoDB" id="3137333at2759"/>
<protein>
    <submittedName>
        <fullName evidence="2">Uncharacterized protein</fullName>
    </submittedName>
</protein>
<evidence type="ECO:0000313" key="3">
    <source>
        <dbReference type="Proteomes" id="UP000595437"/>
    </source>
</evidence>
<feature type="non-terminal residue" evidence="2">
    <location>
        <position position="74"/>
    </location>
</feature>
<sequence length="74" mass="8123">SSPRRVAVPVLVKDGKSLSELPDSLEGHPVGPPPQQIHHSHAHAQSQLIPPGNPYNSHHHHSHAHHQHAVKSEY</sequence>
<dbReference type="EMBL" id="CP045901">
    <property type="protein sequence ID" value="QQP37343.1"/>
    <property type="molecule type" value="Genomic_DNA"/>
</dbReference>